<evidence type="ECO:0000256" key="1">
    <source>
        <dbReference type="SAM" id="MobiDB-lite"/>
    </source>
</evidence>
<feature type="chain" id="PRO_5046930184" evidence="2">
    <location>
        <begin position="19"/>
        <end position="189"/>
    </location>
</feature>
<reference evidence="3 4" key="1">
    <citation type="submission" date="2021-02" db="EMBL/GenBank/DDBJ databases">
        <title>Variation within the Batrachochytrium salamandrivorans European outbreak.</title>
        <authorList>
            <person name="Kelly M."/>
            <person name="Pasmans F."/>
            <person name="Shea T.P."/>
            <person name="Munoz J.F."/>
            <person name="Carranza S."/>
            <person name="Cuomo C.A."/>
            <person name="Martel A."/>
        </authorList>
    </citation>
    <scope>NUCLEOTIDE SEQUENCE [LARGE SCALE GENOMIC DNA]</scope>
    <source>
        <strain evidence="3 4">AMFP18/2</strain>
    </source>
</reference>
<dbReference type="Proteomes" id="UP001648503">
    <property type="component" value="Unassembled WGS sequence"/>
</dbReference>
<evidence type="ECO:0000313" key="3">
    <source>
        <dbReference type="EMBL" id="KAH6591551.1"/>
    </source>
</evidence>
<comment type="caution">
    <text evidence="3">The sequence shown here is derived from an EMBL/GenBank/DDBJ whole genome shotgun (WGS) entry which is preliminary data.</text>
</comment>
<name>A0ABQ8F4P8_9FUNG</name>
<evidence type="ECO:0000313" key="4">
    <source>
        <dbReference type="Proteomes" id="UP001648503"/>
    </source>
</evidence>
<keyword evidence="2" id="KW-0732">Signal</keyword>
<feature type="signal peptide" evidence="2">
    <location>
        <begin position="1"/>
        <end position="18"/>
    </location>
</feature>
<feature type="compositionally biased region" description="Polar residues" evidence="1">
    <location>
        <begin position="33"/>
        <end position="42"/>
    </location>
</feature>
<gene>
    <name evidence="3" type="ORF">BASA50_008626</name>
</gene>
<accession>A0ABQ8F4P8</accession>
<feature type="region of interest" description="Disordered" evidence="1">
    <location>
        <begin position="24"/>
        <end position="43"/>
    </location>
</feature>
<keyword evidence="4" id="KW-1185">Reference proteome</keyword>
<organism evidence="3 4">
    <name type="scientific">Batrachochytrium salamandrivorans</name>
    <dbReference type="NCBI Taxonomy" id="1357716"/>
    <lineage>
        <taxon>Eukaryota</taxon>
        <taxon>Fungi</taxon>
        <taxon>Fungi incertae sedis</taxon>
        <taxon>Chytridiomycota</taxon>
        <taxon>Chytridiomycota incertae sedis</taxon>
        <taxon>Chytridiomycetes</taxon>
        <taxon>Rhizophydiales</taxon>
        <taxon>Rhizophydiales incertae sedis</taxon>
        <taxon>Batrachochytrium</taxon>
    </lineage>
</organism>
<dbReference type="EMBL" id="JAFCIX010000404">
    <property type="protein sequence ID" value="KAH6591551.1"/>
    <property type="molecule type" value="Genomic_DNA"/>
</dbReference>
<protein>
    <submittedName>
        <fullName evidence="3">Uncharacterized protein</fullName>
    </submittedName>
</protein>
<evidence type="ECO:0000256" key="2">
    <source>
        <dbReference type="SAM" id="SignalP"/>
    </source>
</evidence>
<sequence length="189" mass="21285">MKFQALVVAAMVIASVNAGLPDKLPSEAENSSDESGSVSEQNLLPKDGDAFQALRRTKKEEKGQNPIVYNTDNDRTCTILLIELRDLYQDIVFLHGLFHEQMLISLDSKDKVNNMNTEEIEDHSTFQDEAASELEGIKKELASLEQTYHKTWDQFVGIGCSVESHISLSPEEMAKNGYFTKWQDEATRL</sequence>
<proteinExistence type="predicted"/>